<feature type="transmembrane region" description="Helical" evidence="6">
    <location>
        <begin position="78"/>
        <end position="98"/>
    </location>
</feature>
<dbReference type="EMBL" id="CP060789">
    <property type="protein sequence ID" value="QNP55656.1"/>
    <property type="molecule type" value="Genomic_DNA"/>
</dbReference>
<keyword evidence="2" id="KW-1003">Cell membrane</keyword>
<feature type="transmembrane region" description="Helical" evidence="6">
    <location>
        <begin position="227"/>
        <end position="248"/>
    </location>
</feature>
<feature type="transmembrane region" description="Helical" evidence="6">
    <location>
        <begin position="165"/>
        <end position="187"/>
    </location>
</feature>
<evidence type="ECO:0000313" key="7">
    <source>
        <dbReference type="EMBL" id="QNP55656.1"/>
    </source>
</evidence>
<dbReference type="GO" id="GO:0022857">
    <property type="term" value="F:transmembrane transporter activity"/>
    <property type="evidence" value="ECO:0007669"/>
    <property type="project" value="InterPro"/>
</dbReference>
<keyword evidence="8" id="KW-1185">Reference proteome</keyword>
<gene>
    <name evidence="7" type="ORF">H9L22_16100</name>
</gene>
<keyword evidence="4 6" id="KW-1133">Transmembrane helix</keyword>
<feature type="transmembrane region" description="Helical" evidence="6">
    <location>
        <begin position="293"/>
        <end position="311"/>
    </location>
</feature>
<protein>
    <submittedName>
        <fullName evidence="7">MFS transporter</fullName>
    </submittedName>
</protein>
<keyword evidence="5 6" id="KW-0472">Membrane</keyword>
<feature type="transmembrane region" description="Helical" evidence="6">
    <location>
        <begin position="20"/>
        <end position="39"/>
    </location>
</feature>
<dbReference type="CDD" id="cd06173">
    <property type="entry name" value="MFS_MefA_like"/>
    <property type="match status" value="1"/>
</dbReference>
<organism evidence="7 8">
    <name type="scientific">Tessaracoccus defluvii</name>
    <dbReference type="NCBI Taxonomy" id="1285901"/>
    <lineage>
        <taxon>Bacteria</taxon>
        <taxon>Bacillati</taxon>
        <taxon>Actinomycetota</taxon>
        <taxon>Actinomycetes</taxon>
        <taxon>Propionibacteriales</taxon>
        <taxon>Propionibacteriaceae</taxon>
        <taxon>Tessaracoccus</taxon>
    </lineage>
</organism>
<dbReference type="InterPro" id="IPR036259">
    <property type="entry name" value="MFS_trans_sf"/>
</dbReference>
<evidence type="ECO:0000256" key="5">
    <source>
        <dbReference type="ARBA" id="ARBA00023136"/>
    </source>
</evidence>
<feature type="transmembrane region" description="Helical" evidence="6">
    <location>
        <begin position="317"/>
        <end position="337"/>
    </location>
</feature>
<feature type="transmembrane region" description="Helical" evidence="6">
    <location>
        <begin position="46"/>
        <end position="66"/>
    </location>
</feature>
<keyword evidence="3 6" id="KW-0812">Transmembrane</keyword>
<dbReference type="Proteomes" id="UP000516117">
    <property type="component" value="Chromosome"/>
</dbReference>
<dbReference type="AlphaFoldDB" id="A0A7H0H540"/>
<evidence type="ECO:0000313" key="8">
    <source>
        <dbReference type="Proteomes" id="UP000516117"/>
    </source>
</evidence>
<name>A0A7H0H540_9ACTN</name>
<dbReference type="SUPFAM" id="SSF103473">
    <property type="entry name" value="MFS general substrate transporter"/>
    <property type="match status" value="1"/>
</dbReference>
<evidence type="ECO:0000256" key="6">
    <source>
        <dbReference type="SAM" id="Phobius"/>
    </source>
</evidence>
<feature type="transmembrane region" description="Helical" evidence="6">
    <location>
        <begin position="105"/>
        <end position="126"/>
    </location>
</feature>
<accession>A0A7H0H540</accession>
<dbReference type="RefSeq" id="WP_187720785.1">
    <property type="nucleotide sequence ID" value="NZ_BAABBL010000005.1"/>
</dbReference>
<evidence type="ECO:0000256" key="2">
    <source>
        <dbReference type="ARBA" id="ARBA00022475"/>
    </source>
</evidence>
<dbReference type="Gene3D" id="1.20.1250.20">
    <property type="entry name" value="MFS general substrate transporter like domains"/>
    <property type="match status" value="1"/>
</dbReference>
<dbReference type="PANTHER" id="PTHR23513">
    <property type="entry name" value="INTEGRAL MEMBRANE EFFLUX PROTEIN-RELATED"/>
    <property type="match status" value="1"/>
</dbReference>
<sequence>MSDPGLDANFNRFWLGETIAHVAVQLGAVALPVISVQLLHASESELGYLNAASTAAFLVLGLPAGAWVDRWFKRPVMIWANLVRGMAIAAVPVLFFLGVLQLWHLYVVAGVIGIATVFFDVAYTSFMPMLVGTKFISRANARMEASVQLARLAGPAVGGLLLKVLSAPVLLLADAVGYLVSWAFLLVTRDHEAEYRAQRAPLPRRRLTTEIREGLAFVVRHPAISRITVASCISNFASTATFTLAPIIVLRLLDLGAVNYGVLMTVGAVGGLGGAAVAGRLERRFGTADTVRFSILLGSLMTFAYPIALLFDDKWAAMGVLLAAGAVGGFAQLIYNVTQMSVRQRLCPPHLLGRMNASVRFIVWGIMPVSALTAGWAGEALGIGNLMWITAALGVLAFAPLWHLRRHLAN</sequence>
<feature type="transmembrane region" description="Helical" evidence="6">
    <location>
        <begin position="383"/>
        <end position="404"/>
    </location>
</feature>
<proteinExistence type="predicted"/>
<evidence type="ECO:0000256" key="4">
    <source>
        <dbReference type="ARBA" id="ARBA00022989"/>
    </source>
</evidence>
<evidence type="ECO:0000256" key="1">
    <source>
        <dbReference type="ARBA" id="ARBA00004651"/>
    </source>
</evidence>
<dbReference type="KEGG" id="tdf:H9L22_16100"/>
<dbReference type="Pfam" id="PF07690">
    <property type="entry name" value="MFS_1"/>
    <property type="match status" value="1"/>
</dbReference>
<evidence type="ECO:0000256" key="3">
    <source>
        <dbReference type="ARBA" id="ARBA00022692"/>
    </source>
</evidence>
<dbReference type="PANTHER" id="PTHR23513:SF6">
    <property type="entry name" value="MAJOR FACILITATOR SUPERFAMILY ASSOCIATED DOMAIN-CONTAINING PROTEIN"/>
    <property type="match status" value="1"/>
</dbReference>
<dbReference type="InterPro" id="IPR011701">
    <property type="entry name" value="MFS"/>
</dbReference>
<comment type="subcellular location">
    <subcellularLocation>
        <location evidence="1">Cell membrane</location>
        <topology evidence="1">Multi-pass membrane protein</topology>
    </subcellularLocation>
</comment>
<reference evidence="7 8" key="1">
    <citation type="submission" date="2020-08" db="EMBL/GenBank/DDBJ databases">
        <title>Genome sequence of Tessaracoccus defluvii JCM 17540T.</title>
        <authorList>
            <person name="Hyun D.-W."/>
            <person name="Bae J.-W."/>
        </authorList>
    </citation>
    <scope>NUCLEOTIDE SEQUENCE [LARGE SCALE GENOMIC DNA]</scope>
    <source>
        <strain evidence="7 8">JCM 17540</strain>
    </source>
</reference>
<dbReference type="PRINTS" id="PR01988">
    <property type="entry name" value="EXPORTERBACE"/>
</dbReference>
<feature type="transmembrane region" description="Helical" evidence="6">
    <location>
        <begin position="358"/>
        <end position="377"/>
    </location>
</feature>
<dbReference type="InterPro" id="IPR022324">
    <property type="entry name" value="Bacilysin_exporter_BacE_put"/>
</dbReference>
<feature type="transmembrane region" description="Helical" evidence="6">
    <location>
        <begin position="260"/>
        <end position="281"/>
    </location>
</feature>
<dbReference type="GO" id="GO:0005886">
    <property type="term" value="C:plasma membrane"/>
    <property type="evidence" value="ECO:0007669"/>
    <property type="project" value="UniProtKB-SubCell"/>
</dbReference>